<name>A0ABY0GQ17_9PEZI</name>
<feature type="compositionally biased region" description="Low complexity" evidence="1">
    <location>
        <begin position="537"/>
        <end position="546"/>
    </location>
</feature>
<dbReference type="PANTHER" id="PTHR12323">
    <property type="entry name" value="SR-RELATED CTD ASSOCIATED FACTOR 6"/>
    <property type="match status" value="1"/>
</dbReference>
<feature type="compositionally biased region" description="Basic and acidic residues" evidence="1">
    <location>
        <begin position="560"/>
        <end position="580"/>
    </location>
</feature>
<organism evidence="3 4">
    <name type="scientific">Monosporascus cannonballus</name>
    <dbReference type="NCBI Taxonomy" id="155416"/>
    <lineage>
        <taxon>Eukaryota</taxon>
        <taxon>Fungi</taxon>
        <taxon>Dikarya</taxon>
        <taxon>Ascomycota</taxon>
        <taxon>Pezizomycotina</taxon>
        <taxon>Sordariomycetes</taxon>
        <taxon>Xylariomycetidae</taxon>
        <taxon>Xylariales</taxon>
        <taxon>Xylariales incertae sedis</taxon>
        <taxon>Monosporascus</taxon>
    </lineage>
</organism>
<feature type="compositionally biased region" description="Low complexity" evidence="1">
    <location>
        <begin position="409"/>
        <end position="425"/>
    </location>
</feature>
<keyword evidence="4" id="KW-1185">Reference proteome</keyword>
<dbReference type="InterPro" id="IPR008942">
    <property type="entry name" value="ENTH_VHS"/>
</dbReference>
<accession>A0ABY0GQ17</accession>
<feature type="region of interest" description="Disordered" evidence="1">
    <location>
        <begin position="324"/>
        <end position="580"/>
    </location>
</feature>
<feature type="compositionally biased region" description="Polar residues" evidence="1">
    <location>
        <begin position="187"/>
        <end position="205"/>
    </location>
</feature>
<evidence type="ECO:0000259" key="2">
    <source>
        <dbReference type="PROSITE" id="PS51391"/>
    </source>
</evidence>
<dbReference type="SMART" id="SM00582">
    <property type="entry name" value="RPR"/>
    <property type="match status" value="1"/>
</dbReference>
<dbReference type="Proteomes" id="UP000294003">
    <property type="component" value="Unassembled WGS sequence"/>
</dbReference>
<evidence type="ECO:0000256" key="1">
    <source>
        <dbReference type="SAM" id="MobiDB-lite"/>
    </source>
</evidence>
<dbReference type="Gene3D" id="1.25.40.90">
    <property type="match status" value="1"/>
</dbReference>
<feature type="domain" description="CID" evidence="2">
    <location>
        <begin position="25"/>
        <end position="180"/>
    </location>
</feature>
<gene>
    <name evidence="3" type="ORF">DL762_010348</name>
</gene>
<protein>
    <recommendedName>
        <fullName evidence="2">CID domain-containing protein</fullName>
    </recommendedName>
</protein>
<comment type="caution">
    <text evidence="3">The sequence shown here is derived from an EMBL/GenBank/DDBJ whole genome shotgun (WGS) entry which is preliminary data.</text>
</comment>
<dbReference type="EMBL" id="QJNS01000752">
    <property type="protein sequence ID" value="RYO73718.1"/>
    <property type="molecule type" value="Genomic_DNA"/>
</dbReference>
<feature type="compositionally biased region" description="Basic residues" evidence="1">
    <location>
        <begin position="360"/>
        <end position="405"/>
    </location>
</feature>
<dbReference type="PANTHER" id="PTHR12323:SF0">
    <property type="entry name" value="CALCIUM HOMEOSTASIS ENDOPLASMIC RETICULUM PROTEIN"/>
    <property type="match status" value="1"/>
</dbReference>
<proteinExistence type="predicted"/>
<feature type="compositionally biased region" description="Polar residues" evidence="1">
    <location>
        <begin position="438"/>
        <end position="449"/>
    </location>
</feature>
<dbReference type="PROSITE" id="PS51391">
    <property type="entry name" value="CID"/>
    <property type="match status" value="1"/>
</dbReference>
<sequence>MASPHLDIAKVSFSAVLLRPDPTPCSRSDLDEFIRLVDATVSRCSPSNVQKSKQWILQHLVHSPGRVAALGKYLTALAKSFSATLAATRQAREPSSKRKRLHVLYLLNDVLYHAAVRDRDSSFPAKVEPFLPDLIQTAAAFSNSPKHAKKVQDLVGLWEENRCFAPGFVEKLRSVAKDAPKLEELKSASNGTADGNGAATSKSSKNAPFIMPAMHGDAAAPWYDLPAANWLPVIEPNSTRPMNPDMIKPLQFVPGPADKRLIQAVTDLLADVERIYAKDRVIGDGPAEDIDQLGQRVIVDEITGDVVSGETYYGWTRAFCEKMKQRRKDPNRSQDDRRGRSVSRSPSRSGSSSRSSSRPAFKRPRLSGSRSRSRSRGRSRRSRSYSRERHRQRYSTSRSRSRPRRGWRDNSSQSPSRSPSRGHSPPLRPPPSQQPPSYGNQQQGYSNDKQPGYHPQAAPLPPALNPQFQPPPGAFPPPIPPPGDFSQFMVPPPPPPNFRGQWPPPPPPVPPGGAMPNWMPGMVGGWGGVPPPPPPLQQQQQNQHQYQGGGGHHQYGRGGGRGDYRGNQGHRGDWNRGRGW</sequence>
<reference evidence="3 4" key="1">
    <citation type="submission" date="2018-06" db="EMBL/GenBank/DDBJ databases">
        <title>Complete Genomes of Monosporascus.</title>
        <authorList>
            <person name="Robinson A.J."/>
            <person name="Natvig D.O."/>
        </authorList>
    </citation>
    <scope>NUCLEOTIDE SEQUENCE [LARGE SCALE GENOMIC DNA]</scope>
    <source>
        <strain evidence="3 4">CBS 609.92</strain>
    </source>
</reference>
<feature type="compositionally biased region" description="Low complexity" evidence="1">
    <location>
        <begin position="342"/>
        <end position="359"/>
    </location>
</feature>
<feature type="compositionally biased region" description="Pro residues" evidence="1">
    <location>
        <begin position="490"/>
        <end position="513"/>
    </location>
</feature>
<feature type="compositionally biased region" description="Basic and acidic residues" evidence="1">
    <location>
        <begin position="324"/>
        <end position="339"/>
    </location>
</feature>
<feature type="compositionally biased region" description="Gly residues" evidence="1">
    <location>
        <begin position="547"/>
        <end position="559"/>
    </location>
</feature>
<feature type="compositionally biased region" description="Pro residues" evidence="1">
    <location>
        <begin position="458"/>
        <end position="483"/>
    </location>
</feature>
<feature type="region of interest" description="Disordered" evidence="1">
    <location>
        <begin position="186"/>
        <end position="205"/>
    </location>
</feature>
<dbReference type="Pfam" id="PF04818">
    <property type="entry name" value="CID"/>
    <property type="match status" value="1"/>
</dbReference>
<dbReference type="InterPro" id="IPR006569">
    <property type="entry name" value="CID_dom"/>
</dbReference>
<evidence type="ECO:0000313" key="3">
    <source>
        <dbReference type="EMBL" id="RYO73718.1"/>
    </source>
</evidence>
<evidence type="ECO:0000313" key="4">
    <source>
        <dbReference type="Proteomes" id="UP000294003"/>
    </source>
</evidence>